<dbReference type="AlphaFoldDB" id="A0A150J2Z6"/>
<proteinExistence type="predicted"/>
<accession>A0A150J2Z6</accession>
<evidence type="ECO:0000313" key="1">
    <source>
        <dbReference type="EMBL" id="KYC44811.1"/>
    </source>
</evidence>
<gene>
    <name evidence="1" type="ORF">APG10_01394</name>
    <name evidence="2" type="ORF">APG11_00006</name>
    <name evidence="3" type="ORF">APG12_00005</name>
</gene>
<evidence type="ECO:0000313" key="2">
    <source>
        <dbReference type="EMBL" id="KYC48696.1"/>
    </source>
</evidence>
<organism evidence="3 6">
    <name type="scientific">Candidatus Methanofastidiosum methylothiophilum</name>
    <dbReference type="NCBI Taxonomy" id="1705564"/>
    <lineage>
        <taxon>Archaea</taxon>
        <taxon>Methanobacteriati</taxon>
        <taxon>Methanobacteriota</taxon>
        <taxon>Stenosarchaea group</taxon>
        <taxon>Candidatus Methanofastidiosia</taxon>
        <taxon>Candidatus Methanofastidiosales</taxon>
        <taxon>Candidatus Methanofastidiosaceae</taxon>
        <taxon>Candidatus Methanofastidiosum</taxon>
    </lineage>
</organism>
<dbReference type="EMBL" id="LNGF01000001">
    <property type="protein sequence ID" value="KYC48696.1"/>
    <property type="molecule type" value="Genomic_DNA"/>
</dbReference>
<accession>A0A150IIJ0</accession>
<dbReference type="Proteomes" id="UP000092401">
    <property type="component" value="Unassembled WGS sequence"/>
</dbReference>
<comment type="caution">
    <text evidence="3">The sequence shown here is derived from an EMBL/GenBank/DDBJ whole genome shotgun (WGS) entry which is preliminary data.</text>
</comment>
<dbReference type="Proteomes" id="UP000092403">
    <property type="component" value="Unassembled WGS sequence"/>
</dbReference>
<evidence type="ECO:0000313" key="4">
    <source>
        <dbReference type="Proteomes" id="UP000091929"/>
    </source>
</evidence>
<protein>
    <submittedName>
        <fullName evidence="3">Uncharacterized protein</fullName>
    </submittedName>
</protein>
<dbReference type="EMBL" id="LNJC01000001">
    <property type="protein sequence ID" value="KYC51344.1"/>
    <property type="molecule type" value="Genomic_DNA"/>
</dbReference>
<sequence length="295" mass="32010">MFVMLGSIFVFATGASTTMPTFEDLLSYQPPGGTSGCTNSRLLYEGSGTIPMLDGDASPQQFTESVHVIVNNNPAVHQWTIPYKPQCNYRVEGSGTTIGEGSGRVILLFGEQQGIVIGTVSGTESASFYWNPQNGIPTGVGISWIPKLIEGYPDGNPSLQYYFKIYEECPCSLPPLYPKVDIEQFTVTGGSTIIRDGKILSSFEISPGTQQTFIQVENRGFFTQNEAMIKFMGLPNGVTVNITPEAQKIKAHNLGTYSAIFTVDPNVPSGTYDVTIVAYSSTGTFDVIQFKFVVP</sequence>
<reference evidence="4 5" key="1">
    <citation type="journal article" date="2016" name="ISME J.">
        <title>Chasing the elusive Euryarchaeota class WSA2: genomes reveal a uniquely fastidious methyl-reducing methanogen.</title>
        <authorList>
            <person name="Nobu M.K."/>
            <person name="Narihiro T."/>
            <person name="Kuroda K."/>
            <person name="Mei R."/>
            <person name="Liu W.T."/>
        </authorList>
    </citation>
    <scope>NUCLEOTIDE SEQUENCE [LARGE SCALE GENOMIC DNA]</scope>
    <source>
        <strain evidence="1">B03fssc0709_Meth_Bin005</strain>
        <strain evidence="2">B15fssc0709_Meth_Bin003</strain>
        <strain evidence="3">BMIXfssc0709_Meth_Bin006</strain>
    </source>
</reference>
<evidence type="ECO:0000313" key="6">
    <source>
        <dbReference type="Proteomes" id="UP000092403"/>
    </source>
</evidence>
<accession>A0A150IUN8</accession>
<evidence type="ECO:0000313" key="3">
    <source>
        <dbReference type="EMBL" id="KYC51344.1"/>
    </source>
</evidence>
<dbReference type="EMBL" id="LNGE01000041">
    <property type="protein sequence ID" value="KYC44811.1"/>
    <property type="molecule type" value="Genomic_DNA"/>
</dbReference>
<name>A0A150J2Z6_9EURY</name>
<dbReference type="Proteomes" id="UP000091929">
    <property type="component" value="Unassembled WGS sequence"/>
</dbReference>
<evidence type="ECO:0000313" key="5">
    <source>
        <dbReference type="Proteomes" id="UP000092401"/>
    </source>
</evidence>